<reference evidence="1 2" key="1">
    <citation type="journal article" date="2016" name="Nat. Commun.">
        <title>Thousands of microbial genomes shed light on interconnected biogeochemical processes in an aquifer system.</title>
        <authorList>
            <person name="Anantharaman K."/>
            <person name="Brown C.T."/>
            <person name="Hug L.A."/>
            <person name="Sharon I."/>
            <person name="Castelle C.J."/>
            <person name="Probst A.J."/>
            <person name="Thomas B.C."/>
            <person name="Singh A."/>
            <person name="Wilkins M.J."/>
            <person name="Karaoz U."/>
            <person name="Brodie E.L."/>
            <person name="Williams K.H."/>
            <person name="Hubbard S.S."/>
            <person name="Banfield J.F."/>
        </authorList>
    </citation>
    <scope>NUCLEOTIDE SEQUENCE [LARGE SCALE GENOMIC DNA]</scope>
</reference>
<comment type="caution">
    <text evidence="1">The sequence shown here is derived from an EMBL/GenBank/DDBJ whole genome shotgun (WGS) entry which is preliminary data.</text>
</comment>
<dbReference type="Gene3D" id="2.40.10.120">
    <property type="match status" value="1"/>
</dbReference>
<accession>A0A1F6VDW8</accession>
<evidence type="ECO:0008006" key="3">
    <source>
        <dbReference type="Google" id="ProtNLM"/>
    </source>
</evidence>
<dbReference type="AlphaFoldDB" id="A0A1F6VDW8"/>
<dbReference type="SUPFAM" id="SSF50494">
    <property type="entry name" value="Trypsin-like serine proteases"/>
    <property type="match status" value="1"/>
</dbReference>
<dbReference type="EMBL" id="MFTS01000008">
    <property type="protein sequence ID" value="OGI67847.1"/>
    <property type="molecule type" value="Genomic_DNA"/>
</dbReference>
<sequence>MDVKDLNKTQLILLAVLLSFVTSIATGITTVTLMQQAPASFTAPVNNVIRQTIEKIQQVEGKTTVQTVVVKEEDLVVDAIAKNKSSIFAITKDENNSDPSSPQISAGAGFVVSTPGVVVADATLVLDKGTYYVENDSGKFKADFIFTDKNGFSFLKIGASVNGTDKLVFAVPSFGDLDKMKIGQKILVVGKSVSSFIFDGNKDIKASLPSSNPGAIVLDLDGNVLGIVLSGETLSFVPIGVIMSTLKLSGTTDSANSLPASPILAPAE</sequence>
<dbReference type="Proteomes" id="UP000178235">
    <property type="component" value="Unassembled WGS sequence"/>
</dbReference>
<organism evidence="1 2">
    <name type="scientific">Candidatus Nomurabacteria bacterium RIFCSPHIGHO2_01_FULL_42_15</name>
    <dbReference type="NCBI Taxonomy" id="1801742"/>
    <lineage>
        <taxon>Bacteria</taxon>
        <taxon>Candidatus Nomuraibacteriota</taxon>
    </lineage>
</organism>
<proteinExistence type="predicted"/>
<protein>
    <recommendedName>
        <fullName evidence="3">Serine protease</fullName>
    </recommendedName>
</protein>
<gene>
    <name evidence="1" type="ORF">A2738_03115</name>
</gene>
<evidence type="ECO:0000313" key="1">
    <source>
        <dbReference type="EMBL" id="OGI67847.1"/>
    </source>
</evidence>
<name>A0A1F6VDW8_9BACT</name>
<dbReference type="InterPro" id="IPR009003">
    <property type="entry name" value="Peptidase_S1_PA"/>
</dbReference>
<evidence type="ECO:0000313" key="2">
    <source>
        <dbReference type="Proteomes" id="UP000178235"/>
    </source>
</evidence>